<gene>
    <name evidence="13" type="ORF">VB620_05975</name>
</gene>
<reference evidence="13 14" key="1">
    <citation type="submission" date="2023-12" db="EMBL/GenBank/DDBJ databases">
        <title>Baltic Sea Cyanobacteria.</title>
        <authorList>
            <person name="Delbaje E."/>
            <person name="Fewer D.P."/>
            <person name="Shishido T.K."/>
        </authorList>
    </citation>
    <scope>NUCLEOTIDE SEQUENCE [LARGE SCALE GENOMIC DNA]</scope>
    <source>
        <strain evidence="13 14">UHCC-0300</strain>
    </source>
</reference>
<proteinExistence type="predicted"/>
<accession>A0ABU5UBI6</accession>
<evidence type="ECO:0000256" key="7">
    <source>
        <dbReference type="ARBA" id="ARBA00022840"/>
    </source>
</evidence>
<dbReference type="InterPro" id="IPR035965">
    <property type="entry name" value="PAS-like_dom_sf"/>
</dbReference>
<dbReference type="NCBIfam" id="TIGR00229">
    <property type="entry name" value="sensory_box"/>
    <property type="match status" value="2"/>
</dbReference>
<dbReference type="Pfam" id="PF00989">
    <property type="entry name" value="PAS"/>
    <property type="match status" value="1"/>
</dbReference>
<dbReference type="EMBL" id="JAYGHG010000006">
    <property type="protein sequence ID" value="MEA5580885.1"/>
    <property type="molecule type" value="Genomic_DNA"/>
</dbReference>
<keyword evidence="3" id="KW-0597">Phosphoprotein</keyword>
<dbReference type="SMART" id="SM00091">
    <property type="entry name" value="PAS"/>
    <property type="match status" value="2"/>
</dbReference>
<dbReference type="InterPro" id="IPR000700">
    <property type="entry name" value="PAS-assoc_C"/>
</dbReference>
<evidence type="ECO:0000256" key="1">
    <source>
        <dbReference type="ARBA" id="ARBA00000085"/>
    </source>
</evidence>
<evidence type="ECO:0000313" key="13">
    <source>
        <dbReference type="EMBL" id="MEA5580885.1"/>
    </source>
</evidence>
<evidence type="ECO:0000256" key="6">
    <source>
        <dbReference type="ARBA" id="ARBA00022777"/>
    </source>
</evidence>
<dbReference type="InterPro" id="IPR005467">
    <property type="entry name" value="His_kinase_dom"/>
</dbReference>
<keyword evidence="4" id="KW-0808">Transferase</keyword>
<evidence type="ECO:0000256" key="9">
    <source>
        <dbReference type="SAM" id="Coils"/>
    </source>
</evidence>
<comment type="caution">
    <text evidence="13">The sequence shown here is derived from an EMBL/GenBank/DDBJ whole genome shotgun (WGS) entry which is preliminary data.</text>
</comment>
<dbReference type="InterPro" id="IPR000014">
    <property type="entry name" value="PAS"/>
</dbReference>
<dbReference type="PANTHER" id="PTHR43065:SF50">
    <property type="entry name" value="HISTIDINE KINASE"/>
    <property type="match status" value="1"/>
</dbReference>
<protein>
    <recommendedName>
        <fullName evidence="2">histidine kinase</fullName>
        <ecNumber evidence="2">2.7.13.3</ecNumber>
    </recommendedName>
</protein>
<dbReference type="PRINTS" id="PR00344">
    <property type="entry name" value="BCTRLSENSOR"/>
</dbReference>
<keyword evidence="6" id="KW-0418">Kinase</keyword>
<dbReference type="SUPFAM" id="SSF55785">
    <property type="entry name" value="PYP-like sensor domain (PAS domain)"/>
    <property type="match status" value="2"/>
</dbReference>
<dbReference type="SMART" id="SM00388">
    <property type="entry name" value="HisKA"/>
    <property type="match status" value="1"/>
</dbReference>
<evidence type="ECO:0000256" key="4">
    <source>
        <dbReference type="ARBA" id="ARBA00022679"/>
    </source>
</evidence>
<dbReference type="CDD" id="cd00130">
    <property type="entry name" value="PAS"/>
    <property type="match status" value="2"/>
</dbReference>
<evidence type="ECO:0000256" key="2">
    <source>
        <dbReference type="ARBA" id="ARBA00012438"/>
    </source>
</evidence>
<dbReference type="SMART" id="SM00387">
    <property type="entry name" value="HATPase_c"/>
    <property type="match status" value="1"/>
</dbReference>
<dbReference type="EC" id="2.7.13.3" evidence="2"/>
<keyword evidence="9" id="KW-0175">Coiled coil</keyword>
<dbReference type="InterPro" id="IPR001610">
    <property type="entry name" value="PAC"/>
</dbReference>
<comment type="catalytic activity">
    <reaction evidence="1">
        <text>ATP + protein L-histidine = ADP + protein N-phospho-L-histidine.</text>
        <dbReference type="EC" id="2.7.13.3"/>
    </reaction>
</comment>
<dbReference type="PROSITE" id="PS50109">
    <property type="entry name" value="HIS_KIN"/>
    <property type="match status" value="1"/>
</dbReference>
<evidence type="ECO:0000313" key="14">
    <source>
        <dbReference type="Proteomes" id="UP001302120"/>
    </source>
</evidence>
<dbReference type="InterPro" id="IPR004358">
    <property type="entry name" value="Sig_transdc_His_kin-like_C"/>
</dbReference>
<evidence type="ECO:0000259" key="12">
    <source>
        <dbReference type="PROSITE" id="PS50113"/>
    </source>
</evidence>
<dbReference type="InterPro" id="IPR013767">
    <property type="entry name" value="PAS_fold"/>
</dbReference>
<dbReference type="Gene3D" id="3.30.450.20">
    <property type="entry name" value="PAS domain"/>
    <property type="match status" value="2"/>
</dbReference>
<dbReference type="Pfam" id="PF02518">
    <property type="entry name" value="HATPase_c"/>
    <property type="match status" value="1"/>
</dbReference>
<dbReference type="SUPFAM" id="SSF47384">
    <property type="entry name" value="Homodimeric domain of signal transducing histidine kinase"/>
    <property type="match status" value="1"/>
</dbReference>
<dbReference type="Pfam" id="PF13426">
    <property type="entry name" value="PAS_9"/>
    <property type="match status" value="1"/>
</dbReference>
<keyword evidence="14" id="KW-1185">Reference proteome</keyword>
<feature type="domain" description="Histidine kinase" evidence="10">
    <location>
        <begin position="311"/>
        <end position="569"/>
    </location>
</feature>
<dbReference type="CDD" id="cd00082">
    <property type="entry name" value="HisKA"/>
    <property type="match status" value="1"/>
</dbReference>
<dbReference type="InterPro" id="IPR036097">
    <property type="entry name" value="HisK_dim/P_sf"/>
</dbReference>
<feature type="domain" description="PAS" evidence="11">
    <location>
        <begin position="147"/>
        <end position="218"/>
    </location>
</feature>
<evidence type="ECO:0000259" key="11">
    <source>
        <dbReference type="PROSITE" id="PS50112"/>
    </source>
</evidence>
<keyword evidence="5" id="KW-0547">Nucleotide-binding</keyword>
<sequence length="577" mass="65155">MGVISMVEYISEQDPTLSLLILNSMSDGVIIADNKGGIFLFNSAALEMFDDLTNNIREEDWSKQHKWFKNDKTTPFPTNELPLKTAIQGKNCKDVEMFVYRNQAPEGIWLKVNSNPLKDRDGKLKGGLIVFRDITEQKQTEENLYQQQAQYRSIFEAVNDSIFIDDLETGRLVEVNPATCRMLGYSLQELKEISPTGYVHPESLHLFEKYIETLRITGYFYCQAVNITKNGNLIDVEVTGTCCIYNGKTHGLAVVRDITDRKQAELALKKSEAKLQQQTKELENTLKELQCTQSQLIQSEKMSSLGQLVAGVAHEINNPVNFIYGNLTPAYDYMEEILHLLNLYQKNYPHPLPEIKEQAEAIDLDFIVEDLPKLLSSVKIGAERIKTIVTSLRSFSRMDESEYKAVDIHEGIESTLMILQNRLKGNPDYPEIRVIKEYSSLPLIECYAGQLNQVFINIISNAIDAIEERNAQITTEEIKKIPPSIFIQTEISSIGQLIIRIVDSGIGISEQVQKRLFEPFFTTKPIGKGTGLGLSISYQIITQKHGGSLEFVSALGQGTEFIITIPMYQKNPSKSKG</sequence>
<evidence type="ECO:0000259" key="10">
    <source>
        <dbReference type="PROSITE" id="PS50109"/>
    </source>
</evidence>
<dbReference type="InterPro" id="IPR003661">
    <property type="entry name" value="HisK_dim/P_dom"/>
</dbReference>
<evidence type="ECO:0000256" key="3">
    <source>
        <dbReference type="ARBA" id="ARBA00022553"/>
    </source>
</evidence>
<dbReference type="SUPFAM" id="SSF55874">
    <property type="entry name" value="ATPase domain of HSP90 chaperone/DNA topoisomerase II/histidine kinase"/>
    <property type="match status" value="1"/>
</dbReference>
<keyword evidence="7" id="KW-0067">ATP-binding</keyword>
<dbReference type="InterPro" id="IPR036890">
    <property type="entry name" value="HATPase_C_sf"/>
</dbReference>
<dbReference type="RefSeq" id="WP_323195228.1">
    <property type="nucleotide sequence ID" value="NZ_JAYGHG010000006.1"/>
</dbReference>
<evidence type="ECO:0000256" key="8">
    <source>
        <dbReference type="ARBA" id="ARBA00023012"/>
    </source>
</evidence>
<dbReference type="PROSITE" id="PS50112">
    <property type="entry name" value="PAS"/>
    <property type="match status" value="1"/>
</dbReference>
<evidence type="ECO:0000256" key="5">
    <source>
        <dbReference type="ARBA" id="ARBA00022741"/>
    </source>
</evidence>
<dbReference type="Gene3D" id="1.10.287.130">
    <property type="match status" value="1"/>
</dbReference>
<dbReference type="SMART" id="SM00086">
    <property type="entry name" value="PAC"/>
    <property type="match status" value="2"/>
</dbReference>
<keyword evidence="8" id="KW-0902">Two-component regulatory system</keyword>
<organism evidence="13 14">
    <name type="scientific">Nodularia harveyana UHCC-0300</name>
    <dbReference type="NCBI Taxonomy" id="2974287"/>
    <lineage>
        <taxon>Bacteria</taxon>
        <taxon>Bacillati</taxon>
        <taxon>Cyanobacteriota</taxon>
        <taxon>Cyanophyceae</taxon>
        <taxon>Nostocales</taxon>
        <taxon>Nodulariaceae</taxon>
        <taxon>Nodularia</taxon>
    </lineage>
</organism>
<dbReference type="PANTHER" id="PTHR43065">
    <property type="entry name" value="SENSOR HISTIDINE KINASE"/>
    <property type="match status" value="1"/>
</dbReference>
<dbReference type="Gene3D" id="3.30.565.10">
    <property type="entry name" value="Histidine kinase-like ATPase, C-terminal domain"/>
    <property type="match status" value="1"/>
</dbReference>
<dbReference type="InterPro" id="IPR003594">
    <property type="entry name" value="HATPase_dom"/>
</dbReference>
<dbReference type="PROSITE" id="PS50113">
    <property type="entry name" value="PAC"/>
    <property type="match status" value="1"/>
</dbReference>
<feature type="coiled-coil region" evidence="9">
    <location>
        <begin position="261"/>
        <end position="299"/>
    </location>
</feature>
<name>A0ABU5UBI6_9CYAN</name>
<feature type="domain" description="PAC" evidence="12">
    <location>
        <begin position="93"/>
        <end position="146"/>
    </location>
</feature>
<dbReference type="Proteomes" id="UP001302120">
    <property type="component" value="Unassembled WGS sequence"/>
</dbReference>